<proteinExistence type="predicted"/>
<evidence type="ECO:0000313" key="2">
    <source>
        <dbReference type="EMBL" id="GGG51511.1"/>
    </source>
</evidence>
<dbReference type="Gene3D" id="3.40.50.300">
    <property type="entry name" value="P-loop containing nucleotide triphosphate hydrolases"/>
    <property type="match status" value="1"/>
</dbReference>
<reference evidence="2" key="1">
    <citation type="journal article" date="2014" name="Int. J. Syst. Evol. Microbiol.">
        <title>Complete genome sequence of Corynebacterium casei LMG S-19264T (=DSM 44701T), isolated from a smear-ripened cheese.</title>
        <authorList>
            <consortium name="US DOE Joint Genome Institute (JGI-PGF)"/>
            <person name="Walter F."/>
            <person name="Albersmeier A."/>
            <person name="Kalinowski J."/>
            <person name="Ruckert C."/>
        </authorList>
    </citation>
    <scope>NUCLEOTIDE SEQUENCE</scope>
    <source>
        <strain evidence="2">CGMCC 1.12751</strain>
    </source>
</reference>
<name>A0A917LR11_9FLAO</name>
<reference evidence="2" key="2">
    <citation type="submission" date="2020-09" db="EMBL/GenBank/DDBJ databases">
        <authorList>
            <person name="Sun Q."/>
            <person name="Zhou Y."/>
        </authorList>
    </citation>
    <scope>NUCLEOTIDE SEQUENCE</scope>
    <source>
        <strain evidence="2">CGMCC 1.12751</strain>
    </source>
</reference>
<gene>
    <name evidence="2" type="ORF">GCM10010976_23360</name>
</gene>
<dbReference type="InterPro" id="IPR027417">
    <property type="entry name" value="P-loop_NTPase"/>
</dbReference>
<dbReference type="InterPro" id="IPR038727">
    <property type="entry name" value="NadR/Ttd14_AAA_dom"/>
</dbReference>
<evidence type="ECO:0000313" key="3">
    <source>
        <dbReference type="Proteomes" id="UP000625976"/>
    </source>
</evidence>
<organism evidence="2 3">
    <name type="scientific">Bizionia arctica</name>
    <dbReference type="NCBI Taxonomy" id="1495645"/>
    <lineage>
        <taxon>Bacteria</taxon>
        <taxon>Pseudomonadati</taxon>
        <taxon>Bacteroidota</taxon>
        <taxon>Flavobacteriia</taxon>
        <taxon>Flavobacteriales</taxon>
        <taxon>Flavobacteriaceae</taxon>
        <taxon>Bizionia</taxon>
    </lineage>
</organism>
<comment type="caution">
    <text evidence="2">The sequence shown here is derived from an EMBL/GenBank/DDBJ whole genome shotgun (WGS) entry which is preliminary data.</text>
</comment>
<sequence>MPNLNSKRIVITGGPGTGKTSLINELIKRGYPCLEEISRQVILDARKEGAEQLFLTQPLLFSERLLEGRMKQYIEAEKMNSDLIFIDRGVPDVLAYMDYANENYPENFVEACNNCKYHHVYVLAPWQEIFTSDGERYENFEQAVNIHEQLLNTYKKYHYNLIDIPFDTIENRVDYLLDTLKRL</sequence>
<dbReference type="Pfam" id="PF13521">
    <property type="entry name" value="AAA_28"/>
    <property type="match status" value="1"/>
</dbReference>
<feature type="domain" description="NadR/Ttd14 AAA" evidence="1">
    <location>
        <begin position="8"/>
        <end position="172"/>
    </location>
</feature>
<dbReference type="SUPFAM" id="SSF52540">
    <property type="entry name" value="P-loop containing nucleoside triphosphate hydrolases"/>
    <property type="match status" value="1"/>
</dbReference>
<dbReference type="AlphaFoldDB" id="A0A917LR11"/>
<keyword evidence="3" id="KW-1185">Reference proteome</keyword>
<accession>A0A917LR11</accession>
<dbReference type="EMBL" id="BMFQ01000003">
    <property type="protein sequence ID" value="GGG51511.1"/>
    <property type="molecule type" value="Genomic_DNA"/>
</dbReference>
<evidence type="ECO:0000259" key="1">
    <source>
        <dbReference type="Pfam" id="PF13521"/>
    </source>
</evidence>
<dbReference type="Proteomes" id="UP000625976">
    <property type="component" value="Unassembled WGS sequence"/>
</dbReference>
<protein>
    <submittedName>
        <fullName evidence="2">ATPase</fullName>
    </submittedName>
</protein>